<evidence type="ECO:0000256" key="4">
    <source>
        <dbReference type="ARBA" id="ARBA00022692"/>
    </source>
</evidence>
<evidence type="ECO:0000256" key="2">
    <source>
        <dbReference type="ARBA" id="ARBA00022448"/>
    </source>
</evidence>
<evidence type="ECO:0000313" key="10">
    <source>
        <dbReference type="EMBL" id="NMQ20499.1"/>
    </source>
</evidence>
<evidence type="ECO:0000256" key="6">
    <source>
        <dbReference type="ARBA" id="ARBA00023136"/>
    </source>
</evidence>
<gene>
    <name evidence="10" type="ORF">E4P82_15635</name>
</gene>
<reference evidence="10 11" key="1">
    <citation type="submission" date="2019-03" db="EMBL/GenBank/DDBJ databases">
        <title>Metabolic reconstructions from genomes of highly enriched 'Candidatus Accumulibacter' and 'Candidatus Competibacter' bioreactor populations.</title>
        <authorList>
            <person name="Annavajhala M.K."/>
            <person name="Welles L."/>
            <person name="Abbas B."/>
            <person name="Sorokin D."/>
            <person name="Park H."/>
            <person name="Van Loosdrecht M."/>
            <person name="Chandran K."/>
        </authorList>
    </citation>
    <scope>NUCLEOTIDE SEQUENCE [LARGE SCALE GENOMIC DNA]</scope>
    <source>
        <strain evidence="10 11">SBR_G</strain>
    </source>
</reference>
<evidence type="ECO:0000313" key="11">
    <source>
        <dbReference type="Proteomes" id="UP000760480"/>
    </source>
</evidence>
<keyword evidence="11" id="KW-1185">Reference proteome</keyword>
<dbReference type="PANTHER" id="PTHR30069">
    <property type="entry name" value="TONB-DEPENDENT OUTER MEMBRANE RECEPTOR"/>
    <property type="match status" value="1"/>
</dbReference>
<keyword evidence="6 8" id="KW-0472">Membrane</keyword>
<feature type="domain" description="TonB-dependent receptor plug" evidence="9">
    <location>
        <begin position="55"/>
        <end position="164"/>
    </location>
</feature>
<comment type="similarity">
    <text evidence="8">Belongs to the TonB-dependent receptor family.</text>
</comment>
<evidence type="ECO:0000256" key="3">
    <source>
        <dbReference type="ARBA" id="ARBA00022452"/>
    </source>
</evidence>
<accession>A0ABX1TP93</accession>
<comment type="subcellular location">
    <subcellularLocation>
        <location evidence="1 8">Cell outer membrane</location>
        <topology evidence="1 8">Multi-pass membrane protein</topology>
    </subcellularLocation>
</comment>
<dbReference type="PROSITE" id="PS52016">
    <property type="entry name" value="TONB_DEPENDENT_REC_3"/>
    <property type="match status" value="1"/>
</dbReference>
<dbReference type="Proteomes" id="UP000760480">
    <property type="component" value="Unassembled WGS sequence"/>
</dbReference>
<keyword evidence="4 8" id="KW-0812">Transmembrane</keyword>
<protein>
    <submittedName>
        <fullName evidence="10">TonB-dependent receptor</fullName>
    </submittedName>
</protein>
<evidence type="ECO:0000256" key="1">
    <source>
        <dbReference type="ARBA" id="ARBA00004571"/>
    </source>
</evidence>
<dbReference type="PANTHER" id="PTHR30069:SF29">
    <property type="entry name" value="HEMOGLOBIN AND HEMOGLOBIN-HAPTOGLOBIN-BINDING PROTEIN 1-RELATED"/>
    <property type="match status" value="1"/>
</dbReference>
<dbReference type="Pfam" id="PF07715">
    <property type="entry name" value="Plug"/>
    <property type="match status" value="1"/>
</dbReference>
<name>A0ABX1TP93_9GAMM</name>
<dbReference type="EMBL" id="SPMZ01000051">
    <property type="protein sequence ID" value="NMQ20499.1"/>
    <property type="molecule type" value="Genomic_DNA"/>
</dbReference>
<proteinExistence type="inferred from homology"/>
<keyword evidence="7 8" id="KW-0998">Cell outer membrane</keyword>
<organism evidence="10 11">
    <name type="scientific">Candidatus Competibacter phosphatis</name>
    <dbReference type="NCBI Taxonomy" id="221280"/>
    <lineage>
        <taxon>Bacteria</taxon>
        <taxon>Pseudomonadati</taxon>
        <taxon>Pseudomonadota</taxon>
        <taxon>Gammaproteobacteria</taxon>
        <taxon>Candidatus Competibacteraceae</taxon>
        <taxon>Candidatus Competibacter</taxon>
    </lineage>
</organism>
<keyword evidence="5" id="KW-0732">Signal</keyword>
<dbReference type="SUPFAM" id="SSF56935">
    <property type="entry name" value="Porins"/>
    <property type="match status" value="1"/>
</dbReference>
<sequence length="255" mass="27714">MVCGNVYRASVMLVIGCTVTVSLGWTAVPDLHPISIYEDLMQIKVVSATKVEQAVEDTASAVFVITQDDIRRSGVTGIPDALRLAPGVQVARIDANKWAITIRGFNGRFANKLLVLVDGRSIYTPAFAGVYWEIQDLLLEDIDRIEVIRGPGASLWGANAVNGVINIITKSARDTQSLISVTAGNPKNTIVGLRYSGQLGDSAHYRLYGKFLDQDGLLDAQGQDAEDDWRLGSGGFRLDWSPSDRDSFSMYGGLF</sequence>
<keyword evidence="2 8" id="KW-0813">Transport</keyword>
<dbReference type="Gene3D" id="2.40.170.20">
    <property type="entry name" value="TonB-dependent receptor, beta-barrel domain"/>
    <property type="match status" value="1"/>
</dbReference>
<evidence type="ECO:0000256" key="5">
    <source>
        <dbReference type="ARBA" id="ARBA00022729"/>
    </source>
</evidence>
<dbReference type="InterPro" id="IPR039426">
    <property type="entry name" value="TonB-dep_rcpt-like"/>
</dbReference>
<dbReference type="InterPro" id="IPR012910">
    <property type="entry name" value="Plug_dom"/>
</dbReference>
<keyword evidence="10" id="KW-0675">Receptor</keyword>
<evidence type="ECO:0000256" key="7">
    <source>
        <dbReference type="ARBA" id="ARBA00023237"/>
    </source>
</evidence>
<dbReference type="InterPro" id="IPR036942">
    <property type="entry name" value="Beta-barrel_TonB_sf"/>
</dbReference>
<evidence type="ECO:0000259" key="9">
    <source>
        <dbReference type="Pfam" id="PF07715"/>
    </source>
</evidence>
<evidence type="ECO:0000256" key="8">
    <source>
        <dbReference type="PROSITE-ProRule" id="PRU01360"/>
    </source>
</evidence>
<comment type="caution">
    <text evidence="10">The sequence shown here is derived from an EMBL/GenBank/DDBJ whole genome shotgun (WGS) entry which is preliminary data.</text>
</comment>
<keyword evidence="3 8" id="KW-1134">Transmembrane beta strand</keyword>